<feature type="region of interest" description="Disordered" evidence="1">
    <location>
        <begin position="1"/>
        <end position="22"/>
    </location>
</feature>
<accession>A0A4C1ZXA9</accession>
<reference evidence="2 3" key="1">
    <citation type="journal article" date="2019" name="Commun. Biol.">
        <title>The bagworm genome reveals a unique fibroin gene that provides high tensile strength.</title>
        <authorList>
            <person name="Kono N."/>
            <person name="Nakamura H."/>
            <person name="Ohtoshi R."/>
            <person name="Tomita M."/>
            <person name="Numata K."/>
            <person name="Arakawa K."/>
        </authorList>
    </citation>
    <scope>NUCLEOTIDE SEQUENCE [LARGE SCALE GENOMIC DNA]</scope>
</reference>
<organism evidence="2 3">
    <name type="scientific">Eumeta variegata</name>
    <name type="common">Bagworm moth</name>
    <name type="synonym">Eumeta japonica</name>
    <dbReference type="NCBI Taxonomy" id="151549"/>
    <lineage>
        <taxon>Eukaryota</taxon>
        <taxon>Metazoa</taxon>
        <taxon>Ecdysozoa</taxon>
        <taxon>Arthropoda</taxon>
        <taxon>Hexapoda</taxon>
        <taxon>Insecta</taxon>
        <taxon>Pterygota</taxon>
        <taxon>Neoptera</taxon>
        <taxon>Endopterygota</taxon>
        <taxon>Lepidoptera</taxon>
        <taxon>Glossata</taxon>
        <taxon>Ditrysia</taxon>
        <taxon>Tineoidea</taxon>
        <taxon>Psychidae</taxon>
        <taxon>Oiketicinae</taxon>
        <taxon>Eumeta</taxon>
    </lineage>
</organism>
<evidence type="ECO:0000256" key="1">
    <source>
        <dbReference type="SAM" id="MobiDB-lite"/>
    </source>
</evidence>
<dbReference type="Proteomes" id="UP000299102">
    <property type="component" value="Unassembled WGS sequence"/>
</dbReference>
<proteinExistence type="predicted"/>
<name>A0A4C1ZXA9_EUMVA</name>
<protein>
    <submittedName>
        <fullName evidence="2">Uncharacterized protein</fullName>
    </submittedName>
</protein>
<feature type="compositionally biased region" description="Polar residues" evidence="1">
    <location>
        <begin position="1"/>
        <end position="16"/>
    </location>
</feature>
<dbReference type="EMBL" id="BGZK01002193">
    <property type="protein sequence ID" value="GBP91669.1"/>
    <property type="molecule type" value="Genomic_DNA"/>
</dbReference>
<gene>
    <name evidence="2" type="ORF">EVAR_77466_1</name>
</gene>
<evidence type="ECO:0000313" key="2">
    <source>
        <dbReference type="EMBL" id="GBP91669.1"/>
    </source>
</evidence>
<comment type="caution">
    <text evidence="2">The sequence shown here is derived from an EMBL/GenBank/DDBJ whole genome shotgun (WGS) entry which is preliminary data.</text>
</comment>
<dbReference type="AlphaFoldDB" id="A0A4C1ZXA9"/>
<sequence length="110" mass="12597">MLLNKWSSPPTDTGTVYSGDRGVTSALPPASWSRMRYLMEEDRWRRSGLVEGQLEFELLLRSRELRSTLFIRVPRRKGVYGTFITKTALSACRSVACLSVSGLYVRKRYC</sequence>
<evidence type="ECO:0000313" key="3">
    <source>
        <dbReference type="Proteomes" id="UP000299102"/>
    </source>
</evidence>
<keyword evidence="3" id="KW-1185">Reference proteome</keyword>